<feature type="repeat" description="TPR" evidence="3">
    <location>
        <begin position="86"/>
        <end position="119"/>
    </location>
</feature>
<accession>C6BSD1</accession>
<feature type="transmembrane region" description="Helical" evidence="5">
    <location>
        <begin position="17"/>
        <end position="36"/>
    </location>
</feature>
<dbReference type="SMART" id="SM00028">
    <property type="entry name" value="TPR"/>
    <property type="match status" value="2"/>
</dbReference>
<dbReference type="PANTHER" id="PTHR44943">
    <property type="entry name" value="CELLULOSE SYNTHASE OPERON PROTEIN C"/>
    <property type="match status" value="1"/>
</dbReference>
<keyword evidence="7" id="KW-1185">Reference proteome</keyword>
<feature type="repeat" description="TPR" evidence="3">
    <location>
        <begin position="120"/>
        <end position="153"/>
    </location>
</feature>
<dbReference type="STRING" id="526222.Desal_1545"/>
<keyword evidence="5" id="KW-0472">Membrane</keyword>
<dbReference type="RefSeq" id="WP_015851425.1">
    <property type="nucleotide sequence ID" value="NC_012881.1"/>
</dbReference>
<evidence type="ECO:0000313" key="7">
    <source>
        <dbReference type="Proteomes" id="UP000002601"/>
    </source>
</evidence>
<evidence type="ECO:0000256" key="1">
    <source>
        <dbReference type="ARBA" id="ARBA00022737"/>
    </source>
</evidence>
<dbReference type="Proteomes" id="UP000002601">
    <property type="component" value="Chromosome"/>
</dbReference>
<gene>
    <name evidence="6" type="ordered locus">Desal_1545</name>
</gene>
<dbReference type="HOGENOM" id="CLU_107948_0_0_7"/>
<evidence type="ECO:0000256" key="3">
    <source>
        <dbReference type="PROSITE-ProRule" id="PRU00339"/>
    </source>
</evidence>
<dbReference type="AlphaFoldDB" id="C6BSD1"/>
<evidence type="ECO:0000256" key="2">
    <source>
        <dbReference type="ARBA" id="ARBA00022803"/>
    </source>
</evidence>
<proteinExistence type="predicted"/>
<dbReference type="PANTHER" id="PTHR44943:SF8">
    <property type="entry name" value="TPR REPEAT-CONTAINING PROTEIN MJ0263"/>
    <property type="match status" value="1"/>
</dbReference>
<dbReference type="InterPro" id="IPR011990">
    <property type="entry name" value="TPR-like_helical_dom_sf"/>
</dbReference>
<dbReference type="EMBL" id="CP001649">
    <property type="protein sequence ID" value="ACS79607.1"/>
    <property type="molecule type" value="Genomic_DNA"/>
</dbReference>
<sequence>MTSKSLKDFTLSGGQKAVVWLLGLALVALFVSSLTYRMSHPGNKVEFQQRSSGGGMPGGMGEGMSEDAMKHVRELMERMGKDPENMEIQLELANSFMMIRAYGRAQTFFEKVVSVEPKNVQALMGLGMCFYQAEQFEKAAEAFDKIVAITPDDSMALFNAAIVKKYYLHKHEEADAQLKQIVDNPKSSAEMKKRAEEELKRDAHAEQ</sequence>
<evidence type="ECO:0000256" key="4">
    <source>
        <dbReference type="SAM" id="MobiDB-lite"/>
    </source>
</evidence>
<dbReference type="OrthoDB" id="5459082at2"/>
<dbReference type="PROSITE" id="PS50005">
    <property type="entry name" value="TPR"/>
    <property type="match status" value="2"/>
</dbReference>
<dbReference type="InterPro" id="IPR051685">
    <property type="entry name" value="Ycf3/AcsC/BcsC/TPR_MFPF"/>
</dbReference>
<keyword evidence="5" id="KW-1133">Transmembrane helix</keyword>
<evidence type="ECO:0000313" key="6">
    <source>
        <dbReference type="EMBL" id="ACS79607.1"/>
    </source>
</evidence>
<feature type="compositionally biased region" description="Basic and acidic residues" evidence="4">
    <location>
        <begin position="189"/>
        <end position="207"/>
    </location>
</feature>
<keyword evidence="5" id="KW-0812">Transmembrane</keyword>
<keyword evidence="1" id="KW-0677">Repeat</keyword>
<dbReference type="KEGG" id="dsa:Desal_1545"/>
<dbReference type="SUPFAM" id="SSF48452">
    <property type="entry name" value="TPR-like"/>
    <property type="match status" value="1"/>
</dbReference>
<feature type="region of interest" description="Disordered" evidence="4">
    <location>
        <begin position="178"/>
        <end position="207"/>
    </location>
</feature>
<evidence type="ECO:0000256" key="5">
    <source>
        <dbReference type="SAM" id="Phobius"/>
    </source>
</evidence>
<keyword evidence="2 3" id="KW-0802">TPR repeat</keyword>
<protein>
    <submittedName>
        <fullName evidence="6">Tetratricopeptide TPR_2 repeat protein</fullName>
    </submittedName>
</protein>
<reference evidence="6 7" key="1">
    <citation type="submission" date="2009-06" db="EMBL/GenBank/DDBJ databases">
        <title>Complete sequence of Desulfovibrio salexigens DSM 2638.</title>
        <authorList>
            <consortium name="US DOE Joint Genome Institute"/>
            <person name="Lucas S."/>
            <person name="Copeland A."/>
            <person name="Lapidus A."/>
            <person name="Glavina del Rio T."/>
            <person name="Tice H."/>
            <person name="Bruce D."/>
            <person name="Goodwin L."/>
            <person name="Pitluck S."/>
            <person name="Munk A.C."/>
            <person name="Brettin T."/>
            <person name="Detter J.C."/>
            <person name="Han C."/>
            <person name="Tapia R."/>
            <person name="Larimer F."/>
            <person name="Land M."/>
            <person name="Hauser L."/>
            <person name="Kyrpides N."/>
            <person name="Anderson I."/>
            <person name="Wall J.D."/>
            <person name="Arkin A.P."/>
            <person name="Dehal P."/>
            <person name="Chivian D."/>
            <person name="Giles B."/>
            <person name="Hazen T.C."/>
        </authorList>
    </citation>
    <scope>NUCLEOTIDE SEQUENCE [LARGE SCALE GENOMIC DNA]</scope>
    <source>
        <strain evidence="7">ATCC 14822 / DSM 2638 / NCIMB 8403 / VKM B-1763</strain>
    </source>
</reference>
<dbReference type="InterPro" id="IPR019734">
    <property type="entry name" value="TPR_rpt"/>
</dbReference>
<dbReference type="Gene3D" id="1.25.40.10">
    <property type="entry name" value="Tetratricopeptide repeat domain"/>
    <property type="match status" value="1"/>
</dbReference>
<organism evidence="6 7">
    <name type="scientific">Maridesulfovibrio salexigens (strain ATCC 14822 / DSM 2638 / NCIMB 8403 / VKM B-1763)</name>
    <name type="common">Desulfovibrio salexigens</name>
    <dbReference type="NCBI Taxonomy" id="526222"/>
    <lineage>
        <taxon>Bacteria</taxon>
        <taxon>Pseudomonadati</taxon>
        <taxon>Thermodesulfobacteriota</taxon>
        <taxon>Desulfovibrionia</taxon>
        <taxon>Desulfovibrionales</taxon>
        <taxon>Desulfovibrionaceae</taxon>
        <taxon>Maridesulfovibrio</taxon>
    </lineage>
</organism>
<dbReference type="Pfam" id="PF13432">
    <property type="entry name" value="TPR_16"/>
    <property type="match status" value="1"/>
</dbReference>
<name>C6BSD1_MARSD</name>
<dbReference type="eggNOG" id="COG0457">
    <property type="taxonomic scope" value="Bacteria"/>
</dbReference>